<evidence type="ECO:0000256" key="8">
    <source>
        <dbReference type="ARBA" id="ARBA00022840"/>
    </source>
</evidence>
<evidence type="ECO:0000256" key="9">
    <source>
        <dbReference type="ARBA" id="ARBA00022842"/>
    </source>
</evidence>
<keyword evidence="4" id="KW-0963">Cytoplasm</keyword>
<accession>D3PBN0</accession>
<dbReference type="Proteomes" id="UP000001520">
    <property type="component" value="Chromosome"/>
</dbReference>
<reference evidence="11 12" key="1">
    <citation type="journal article" date="2010" name="DNA Res.">
        <title>Bacterial lifestyle in a deep-sea hydrothermal vent chimney revealed by the genome sequence of the thermophilic bacterium Deferribacter desulfuricans SSM1.</title>
        <authorList>
            <person name="Takaki Y."/>
            <person name="Shimamura S."/>
            <person name="Nakagawa S."/>
            <person name="Fukuhara Y."/>
            <person name="Horikawa H."/>
            <person name="Ankai A."/>
            <person name="Harada T."/>
            <person name="Hosoyama A."/>
            <person name="Oguchi A."/>
            <person name="Fukui S."/>
            <person name="Fujita N."/>
            <person name="Takami H."/>
            <person name="Takai K."/>
        </authorList>
    </citation>
    <scope>NUCLEOTIDE SEQUENCE [LARGE SCALE GENOMIC DNA]</scope>
    <source>
        <strain evidence="12">DSM 14783 / JCM 11476 / NBRC 101012 / SSM1</strain>
    </source>
</reference>
<evidence type="ECO:0000313" key="12">
    <source>
        <dbReference type="Proteomes" id="UP000001520"/>
    </source>
</evidence>
<dbReference type="OrthoDB" id="9815896at2"/>
<evidence type="ECO:0000256" key="1">
    <source>
        <dbReference type="ARBA" id="ARBA00004496"/>
    </source>
</evidence>
<dbReference type="EMBL" id="AP011529">
    <property type="protein sequence ID" value="BAI80003.1"/>
    <property type="molecule type" value="Genomic_DNA"/>
</dbReference>
<dbReference type="InterPro" id="IPR003442">
    <property type="entry name" value="T6A_TsaE"/>
</dbReference>
<dbReference type="PANTHER" id="PTHR33540:SF2">
    <property type="entry name" value="TRNA THREONYLCARBAMOYLADENOSINE BIOSYNTHESIS PROTEIN TSAE"/>
    <property type="match status" value="1"/>
</dbReference>
<dbReference type="NCBIfam" id="TIGR00150">
    <property type="entry name" value="T6A_YjeE"/>
    <property type="match status" value="1"/>
</dbReference>
<dbReference type="RefSeq" id="WP_013007251.1">
    <property type="nucleotide sequence ID" value="NC_013939.1"/>
</dbReference>
<keyword evidence="7" id="KW-0547">Nucleotide-binding</keyword>
<keyword evidence="9" id="KW-0460">Magnesium</keyword>
<evidence type="ECO:0000256" key="3">
    <source>
        <dbReference type="ARBA" id="ARBA00019010"/>
    </source>
</evidence>
<sequence length="144" mass="16342">MKSKHISNSPNDTVEIAKNFAKNLQGSETILLQGELGAGKTLFVKSVAKSLGCNDAVSSPTFTIMQTYSDGKFPLYHFDLYRIKNILELDNIGFFDYIEETGIKFIEWPEIILETITKISHIIITIKKLDKDKREIIIEENEGE</sequence>
<dbReference type="InterPro" id="IPR027417">
    <property type="entry name" value="P-loop_NTPase"/>
</dbReference>
<gene>
    <name evidence="11" type="ordered locus">DEFDS_0509</name>
</gene>
<proteinExistence type="inferred from homology"/>
<dbReference type="GO" id="GO:0002949">
    <property type="term" value="P:tRNA threonylcarbamoyladenosine modification"/>
    <property type="evidence" value="ECO:0007669"/>
    <property type="project" value="InterPro"/>
</dbReference>
<evidence type="ECO:0000256" key="5">
    <source>
        <dbReference type="ARBA" id="ARBA00022694"/>
    </source>
</evidence>
<keyword evidence="8" id="KW-0067">ATP-binding</keyword>
<dbReference type="GO" id="GO:0046872">
    <property type="term" value="F:metal ion binding"/>
    <property type="evidence" value="ECO:0007669"/>
    <property type="project" value="UniProtKB-KW"/>
</dbReference>
<evidence type="ECO:0000256" key="4">
    <source>
        <dbReference type="ARBA" id="ARBA00022490"/>
    </source>
</evidence>
<name>D3PBN0_DEFDS</name>
<evidence type="ECO:0000256" key="7">
    <source>
        <dbReference type="ARBA" id="ARBA00022741"/>
    </source>
</evidence>
<evidence type="ECO:0000256" key="10">
    <source>
        <dbReference type="ARBA" id="ARBA00032441"/>
    </source>
</evidence>
<protein>
    <recommendedName>
        <fullName evidence="3">tRNA threonylcarbamoyladenosine biosynthesis protein TsaE</fullName>
    </recommendedName>
    <alternativeName>
        <fullName evidence="10">t(6)A37 threonylcarbamoyladenosine biosynthesis protein TsaE</fullName>
    </alternativeName>
</protein>
<dbReference type="STRING" id="639282.DEFDS_0509"/>
<comment type="similarity">
    <text evidence="2">Belongs to the TsaE family.</text>
</comment>
<dbReference type="eggNOG" id="COG0802">
    <property type="taxonomic scope" value="Bacteria"/>
</dbReference>
<dbReference type="Pfam" id="PF02367">
    <property type="entry name" value="TsaE"/>
    <property type="match status" value="1"/>
</dbReference>
<dbReference type="GO" id="GO:0005737">
    <property type="term" value="C:cytoplasm"/>
    <property type="evidence" value="ECO:0007669"/>
    <property type="project" value="UniProtKB-SubCell"/>
</dbReference>
<keyword evidence="6" id="KW-0479">Metal-binding</keyword>
<dbReference type="HOGENOM" id="CLU_087829_5_0_0"/>
<dbReference type="KEGG" id="ddf:DEFDS_0509"/>
<dbReference type="Gene3D" id="3.40.50.300">
    <property type="entry name" value="P-loop containing nucleotide triphosphate hydrolases"/>
    <property type="match status" value="1"/>
</dbReference>
<comment type="subcellular location">
    <subcellularLocation>
        <location evidence="1">Cytoplasm</location>
    </subcellularLocation>
</comment>
<dbReference type="PANTHER" id="PTHR33540">
    <property type="entry name" value="TRNA THREONYLCARBAMOYLADENOSINE BIOSYNTHESIS PROTEIN TSAE"/>
    <property type="match status" value="1"/>
</dbReference>
<dbReference type="GO" id="GO:0005524">
    <property type="term" value="F:ATP binding"/>
    <property type="evidence" value="ECO:0007669"/>
    <property type="project" value="UniProtKB-KW"/>
</dbReference>
<keyword evidence="5" id="KW-0819">tRNA processing</keyword>
<dbReference type="SUPFAM" id="SSF52540">
    <property type="entry name" value="P-loop containing nucleoside triphosphate hydrolases"/>
    <property type="match status" value="1"/>
</dbReference>
<dbReference type="AlphaFoldDB" id="D3PBN0"/>
<evidence type="ECO:0000256" key="2">
    <source>
        <dbReference type="ARBA" id="ARBA00007599"/>
    </source>
</evidence>
<evidence type="ECO:0000313" key="11">
    <source>
        <dbReference type="EMBL" id="BAI80003.1"/>
    </source>
</evidence>
<evidence type="ECO:0000256" key="6">
    <source>
        <dbReference type="ARBA" id="ARBA00022723"/>
    </source>
</evidence>
<organism evidence="11 12">
    <name type="scientific">Deferribacter desulfuricans (strain DSM 14783 / JCM 11476 / NBRC 101012 / SSM1)</name>
    <dbReference type="NCBI Taxonomy" id="639282"/>
    <lineage>
        <taxon>Bacteria</taxon>
        <taxon>Pseudomonadati</taxon>
        <taxon>Deferribacterota</taxon>
        <taxon>Deferribacteres</taxon>
        <taxon>Deferribacterales</taxon>
        <taxon>Deferribacteraceae</taxon>
        <taxon>Deferribacter</taxon>
    </lineage>
</organism>
<keyword evidence="12" id="KW-1185">Reference proteome</keyword>